<proteinExistence type="predicted"/>
<protein>
    <recommendedName>
        <fullName evidence="3">ABC transporter ATPase</fullName>
    </recommendedName>
</protein>
<evidence type="ECO:0000313" key="1">
    <source>
        <dbReference type="EMBL" id="MCU7552518.1"/>
    </source>
</evidence>
<comment type="caution">
    <text evidence="1">The sequence shown here is derived from an EMBL/GenBank/DDBJ whole genome shotgun (WGS) entry which is preliminary data.</text>
</comment>
<dbReference type="Proteomes" id="UP001155483">
    <property type="component" value="Unassembled WGS sequence"/>
</dbReference>
<dbReference type="AlphaFoldDB" id="A0A9X3BK99"/>
<reference evidence="1" key="1">
    <citation type="submission" date="2022-09" db="EMBL/GenBank/DDBJ databases">
        <authorList>
            <person name="Yuan C."/>
            <person name="Ke Z."/>
        </authorList>
    </citation>
    <scope>NUCLEOTIDE SEQUENCE</scope>
    <source>
        <strain evidence="1">LB-8</strain>
    </source>
</reference>
<sequence>MNLEFIQLLPETFSPHSRVWIYQSSRLFTLSEALEIEALINKFCGEWQSHGDSVKAYGNLFFGQFLVLMADESQTSVGGCSTDSSMRFVKQLGQQFKVDFFDRNGLAFVVKDKVQVLPMNQLQYAFENNFIDPETLYFNNTVLTKAEMESNWIIPVKASWIAKRLKMEV</sequence>
<keyword evidence="2" id="KW-1185">Reference proteome</keyword>
<gene>
    <name evidence="1" type="ORF">OCK74_25590</name>
</gene>
<evidence type="ECO:0000313" key="2">
    <source>
        <dbReference type="Proteomes" id="UP001155483"/>
    </source>
</evidence>
<accession>A0A9X3BK99</accession>
<evidence type="ECO:0008006" key="3">
    <source>
        <dbReference type="Google" id="ProtNLM"/>
    </source>
</evidence>
<name>A0A9X3BK99_9BACT</name>
<dbReference type="EMBL" id="JAOTIF010000035">
    <property type="protein sequence ID" value="MCU7552518.1"/>
    <property type="molecule type" value="Genomic_DNA"/>
</dbReference>
<dbReference type="RefSeq" id="WP_279299955.1">
    <property type="nucleotide sequence ID" value="NZ_JAOTIF010000035.1"/>
</dbReference>
<organism evidence="1 2">
    <name type="scientific">Paraflavisolibacter caeni</name>
    <dbReference type="NCBI Taxonomy" id="2982496"/>
    <lineage>
        <taxon>Bacteria</taxon>
        <taxon>Pseudomonadati</taxon>
        <taxon>Bacteroidota</taxon>
        <taxon>Chitinophagia</taxon>
        <taxon>Chitinophagales</taxon>
        <taxon>Chitinophagaceae</taxon>
        <taxon>Paraflavisolibacter</taxon>
    </lineage>
</organism>
<reference evidence="1" key="2">
    <citation type="submission" date="2023-04" db="EMBL/GenBank/DDBJ databases">
        <title>Paracnuella aquatica gen. nov., sp. nov., a member of the family Chitinophagaceae isolated from a hot spring.</title>
        <authorList>
            <person name="Wang C."/>
        </authorList>
    </citation>
    <scope>NUCLEOTIDE SEQUENCE</scope>
    <source>
        <strain evidence="1">LB-8</strain>
    </source>
</reference>